<evidence type="ECO:0000313" key="7">
    <source>
        <dbReference type="EMBL" id="KAL1262445.1"/>
    </source>
</evidence>
<accession>A0ABR3MBI1</accession>
<reference evidence="8 9" key="1">
    <citation type="submission" date="2023-09" db="EMBL/GenBank/DDBJ databases">
        <authorList>
            <person name="Wang M."/>
        </authorList>
    </citation>
    <scope>NUCLEOTIDE SEQUENCE [LARGE SCALE GENOMIC DNA]</scope>
    <source>
        <strain evidence="8">GT-2023</strain>
        <tissue evidence="8">Liver</tissue>
    </source>
</reference>
<comment type="subcellular location">
    <subcellularLocation>
        <location evidence="1">Membrane</location>
    </subcellularLocation>
</comment>
<dbReference type="InterPro" id="IPR013057">
    <property type="entry name" value="AA_transpt_TM"/>
</dbReference>
<evidence type="ECO:0000259" key="6">
    <source>
        <dbReference type="Pfam" id="PF01490"/>
    </source>
</evidence>
<evidence type="ECO:0000256" key="5">
    <source>
        <dbReference type="SAM" id="Phobius"/>
    </source>
</evidence>
<evidence type="ECO:0000313" key="8">
    <source>
        <dbReference type="EMBL" id="KAL1262447.1"/>
    </source>
</evidence>
<sequence length="98" mass="10792">MHVYDRLQLGVLAILIPELDLVISLVGSVSSSALALIIPPLLQIITFHNEDMKPWVMVKDIGISLIGFVGFVAGTYISIQEIVARNNNRHNSTLLQLL</sequence>
<evidence type="ECO:0000256" key="4">
    <source>
        <dbReference type="ARBA" id="ARBA00023136"/>
    </source>
</evidence>
<gene>
    <name evidence="7" type="ORF">QQF64_007710</name>
    <name evidence="8" type="ORF">QQF64_007712</name>
</gene>
<dbReference type="EMBL" id="JAYMGO010000014">
    <property type="protein sequence ID" value="KAL1262447.1"/>
    <property type="molecule type" value="Genomic_DNA"/>
</dbReference>
<evidence type="ECO:0000256" key="1">
    <source>
        <dbReference type="ARBA" id="ARBA00004370"/>
    </source>
</evidence>
<organism evidence="8 9">
    <name type="scientific">Cirrhinus molitorella</name>
    <name type="common">mud carp</name>
    <dbReference type="NCBI Taxonomy" id="172907"/>
    <lineage>
        <taxon>Eukaryota</taxon>
        <taxon>Metazoa</taxon>
        <taxon>Chordata</taxon>
        <taxon>Craniata</taxon>
        <taxon>Vertebrata</taxon>
        <taxon>Euteleostomi</taxon>
        <taxon>Actinopterygii</taxon>
        <taxon>Neopterygii</taxon>
        <taxon>Teleostei</taxon>
        <taxon>Ostariophysi</taxon>
        <taxon>Cypriniformes</taxon>
        <taxon>Cyprinidae</taxon>
        <taxon>Labeoninae</taxon>
        <taxon>Labeonini</taxon>
        <taxon>Cirrhinus</taxon>
    </lineage>
</organism>
<dbReference type="Pfam" id="PF01490">
    <property type="entry name" value="Aa_trans"/>
    <property type="match status" value="1"/>
</dbReference>
<feature type="transmembrane region" description="Helical" evidence="5">
    <location>
        <begin position="61"/>
        <end position="79"/>
    </location>
</feature>
<name>A0ABR3MBI1_9TELE</name>
<protein>
    <recommendedName>
        <fullName evidence="6">Amino acid transporter transmembrane domain-containing protein</fullName>
    </recommendedName>
</protein>
<keyword evidence="4 5" id="KW-0472">Membrane</keyword>
<dbReference type="EMBL" id="JAYMGO010000014">
    <property type="protein sequence ID" value="KAL1262445.1"/>
    <property type="molecule type" value="Genomic_DNA"/>
</dbReference>
<feature type="transmembrane region" description="Helical" evidence="5">
    <location>
        <begin position="21"/>
        <end position="41"/>
    </location>
</feature>
<evidence type="ECO:0000313" key="9">
    <source>
        <dbReference type="Proteomes" id="UP001558613"/>
    </source>
</evidence>
<evidence type="ECO:0000256" key="2">
    <source>
        <dbReference type="ARBA" id="ARBA00022692"/>
    </source>
</evidence>
<dbReference type="Proteomes" id="UP001558613">
    <property type="component" value="Unassembled WGS sequence"/>
</dbReference>
<evidence type="ECO:0000256" key="3">
    <source>
        <dbReference type="ARBA" id="ARBA00022989"/>
    </source>
</evidence>
<proteinExistence type="predicted"/>
<feature type="domain" description="Amino acid transporter transmembrane" evidence="6">
    <location>
        <begin position="11"/>
        <end position="79"/>
    </location>
</feature>
<keyword evidence="2 5" id="KW-0812">Transmembrane</keyword>
<comment type="caution">
    <text evidence="8">The sequence shown here is derived from an EMBL/GenBank/DDBJ whole genome shotgun (WGS) entry which is preliminary data.</text>
</comment>
<keyword evidence="3 5" id="KW-1133">Transmembrane helix</keyword>
<keyword evidence="9" id="KW-1185">Reference proteome</keyword>